<comment type="caution">
    <text evidence="3">The sequence shown here is derived from an EMBL/GenBank/DDBJ whole genome shotgun (WGS) entry which is preliminary data.</text>
</comment>
<dbReference type="AlphaFoldDB" id="R6V0P1"/>
<organism evidence="3 4">
    <name type="scientific">Candidatus Colimorpha enterica</name>
    <dbReference type="NCBI Taxonomy" id="3083063"/>
    <lineage>
        <taxon>Bacteria</taxon>
        <taxon>Pseudomonadati</taxon>
        <taxon>Bacteroidota</taxon>
        <taxon>Bacteroidia</taxon>
        <taxon>Bacteroidales</taxon>
        <taxon>Candidatus Colimorpha</taxon>
    </lineage>
</organism>
<name>R6V0P1_9BACT</name>
<reference evidence="3" key="1">
    <citation type="submission" date="2012-11" db="EMBL/GenBank/DDBJ databases">
        <title>Dependencies among metagenomic species, viruses, plasmids and units of genetic variation.</title>
        <authorList>
            <person name="Nielsen H.B."/>
            <person name="Almeida M."/>
            <person name="Juncker A.S."/>
            <person name="Rasmussen S."/>
            <person name="Li J."/>
            <person name="Sunagawa S."/>
            <person name="Plichta D."/>
            <person name="Gautier L."/>
            <person name="Le Chatelier E."/>
            <person name="Peletier E."/>
            <person name="Bonde I."/>
            <person name="Nielsen T."/>
            <person name="Manichanh C."/>
            <person name="Arumugam M."/>
            <person name="Batto J."/>
            <person name="Santos M.B.Q.D."/>
            <person name="Blom N."/>
            <person name="Borruel N."/>
            <person name="Burgdorf K.S."/>
            <person name="Boumezbeur F."/>
            <person name="Casellas F."/>
            <person name="Dore J."/>
            <person name="Guarner F."/>
            <person name="Hansen T."/>
            <person name="Hildebrand F."/>
            <person name="Kaas R.S."/>
            <person name="Kennedy S."/>
            <person name="Kristiansen K."/>
            <person name="Kultima J.R."/>
            <person name="Leonard P."/>
            <person name="Levenez F."/>
            <person name="Lund O."/>
            <person name="Moumen B."/>
            <person name="Le Paslier D."/>
            <person name="Pons N."/>
            <person name="Pedersen O."/>
            <person name="Prifti E."/>
            <person name="Qin J."/>
            <person name="Raes J."/>
            <person name="Tap J."/>
            <person name="Tims S."/>
            <person name="Ussery D.W."/>
            <person name="Yamada T."/>
            <person name="MetaHit consortium"/>
            <person name="Renault P."/>
            <person name="Sicheritz-Ponten T."/>
            <person name="Bork P."/>
            <person name="Wang J."/>
            <person name="Brunak S."/>
            <person name="Ehrlich S.D."/>
        </authorList>
    </citation>
    <scope>NUCLEOTIDE SEQUENCE [LARGE SCALE GENOMIC DNA]</scope>
</reference>
<dbReference type="Proteomes" id="UP000017938">
    <property type="component" value="Unassembled WGS sequence"/>
</dbReference>
<dbReference type="STRING" id="1263015.BN580_02121"/>
<comment type="similarity">
    <text evidence="1">Belongs to the LytR/CpsA/Psr (LCP) family.</text>
</comment>
<dbReference type="InterPro" id="IPR050922">
    <property type="entry name" value="LytR/CpsA/Psr_CW_biosynth"/>
</dbReference>
<evidence type="ECO:0000259" key="2">
    <source>
        <dbReference type="Pfam" id="PF03816"/>
    </source>
</evidence>
<evidence type="ECO:0000313" key="3">
    <source>
        <dbReference type="EMBL" id="CDC76357.1"/>
    </source>
</evidence>
<dbReference type="InterPro" id="IPR004474">
    <property type="entry name" value="LytR_CpsA_psr"/>
</dbReference>
<dbReference type="PANTHER" id="PTHR33392:SF6">
    <property type="entry name" value="POLYISOPRENYL-TEICHOIC ACID--PEPTIDOGLYCAN TEICHOIC ACID TRANSFERASE TAGU"/>
    <property type="match status" value="1"/>
</dbReference>
<accession>R6V0P1</accession>
<dbReference type="Gene3D" id="3.40.630.190">
    <property type="entry name" value="LCP protein"/>
    <property type="match status" value="1"/>
</dbReference>
<sequence>MIVNFSGASTFVDACGGVDMALTQKEINYLLNLKDEFPQNSDGTYHLDGKVALDYMRMRKIDSDFGRTERQRKTMMAIYSQAMARKDVTQMYNLVREGFNLVKTNLKLSEMLDLAQSVISMGSELNIGSESVPPKSTKKLMWSNRYIDRKSVLWIDNLDDAKKYVVGMIYGN</sequence>
<dbReference type="PANTHER" id="PTHR33392">
    <property type="entry name" value="POLYISOPRENYL-TEICHOIC ACID--PEPTIDOGLYCAN TEICHOIC ACID TRANSFERASE TAGU"/>
    <property type="match status" value="1"/>
</dbReference>
<evidence type="ECO:0000313" key="4">
    <source>
        <dbReference type="Proteomes" id="UP000017938"/>
    </source>
</evidence>
<protein>
    <submittedName>
        <fullName evidence="3">Cell envelope-like function transcriptional attenuator common domain protein</fullName>
    </submittedName>
</protein>
<dbReference type="EMBL" id="CBFW010000366">
    <property type="protein sequence ID" value="CDC76357.1"/>
    <property type="molecule type" value="Genomic_DNA"/>
</dbReference>
<evidence type="ECO:0000256" key="1">
    <source>
        <dbReference type="ARBA" id="ARBA00006068"/>
    </source>
</evidence>
<gene>
    <name evidence="3" type="ORF">BN580_02121</name>
</gene>
<feature type="domain" description="Cell envelope-related transcriptional attenuator" evidence="2">
    <location>
        <begin position="1"/>
        <end position="82"/>
    </location>
</feature>
<dbReference type="Pfam" id="PF03816">
    <property type="entry name" value="LytR_cpsA_psr"/>
    <property type="match status" value="1"/>
</dbReference>
<proteinExistence type="inferred from homology"/>